<dbReference type="EMBL" id="BONN01000001">
    <property type="protein sequence ID" value="GIG31084.1"/>
    <property type="molecule type" value="Genomic_DNA"/>
</dbReference>
<keyword evidence="2" id="KW-1185">Reference proteome</keyword>
<evidence type="ECO:0000313" key="2">
    <source>
        <dbReference type="Proteomes" id="UP000618382"/>
    </source>
</evidence>
<dbReference type="Pfam" id="PF09952">
    <property type="entry name" value="AbiEi_2"/>
    <property type="match status" value="1"/>
</dbReference>
<name>A0ABQ4D5U2_9CELL</name>
<sequence>MYVHGVDDARFDGSLPHRLDGVRSALRRYGVELEVHGDLATLRVDDALLERRWRWVEQHAEPDQDGTDGDRWLLLADRIPPARAASARDRGDWYADTAGRAFVRARGVLVDIRDRSGPAARPRRPGAPRAALNPMSPKRAQVVCMMLEEPGLVSASIRTIAERSGVSVGIVQQVLADLGERRFLLHGRTALNRVAELLDQWTAAFASGLGAHLELGRFSGDAQHLGPWSTDGRAVYVSGEAASDELRGPDATFYVAQLDMSAVIASRWRPDGSNPNIVVRRQFWLDPRREAGVHDAPATLRLADLLITDDPRHRLASVPLREMILDRHAR</sequence>
<gene>
    <name evidence="1" type="ORF">Col01nite_02430</name>
</gene>
<dbReference type="Proteomes" id="UP000618382">
    <property type="component" value="Unassembled WGS sequence"/>
</dbReference>
<protein>
    <submittedName>
        <fullName evidence="1">Uncharacterized protein</fullName>
    </submittedName>
</protein>
<proteinExistence type="predicted"/>
<reference evidence="1 2" key="1">
    <citation type="submission" date="2021-01" db="EMBL/GenBank/DDBJ databases">
        <title>Whole genome shotgun sequence of Cellulomonas oligotrophica NBRC 109435.</title>
        <authorList>
            <person name="Komaki H."/>
            <person name="Tamura T."/>
        </authorList>
    </citation>
    <scope>NUCLEOTIDE SEQUENCE [LARGE SCALE GENOMIC DNA]</scope>
    <source>
        <strain evidence="1 2">NBRC 109435</strain>
    </source>
</reference>
<accession>A0ABQ4D5U2</accession>
<dbReference type="InterPro" id="IPR019238">
    <property type="entry name" value="AbiEi_2"/>
</dbReference>
<organism evidence="1 2">
    <name type="scientific">Cellulomonas oligotrophica</name>
    <dbReference type="NCBI Taxonomy" id="931536"/>
    <lineage>
        <taxon>Bacteria</taxon>
        <taxon>Bacillati</taxon>
        <taxon>Actinomycetota</taxon>
        <taxon>Actinomycetes</taxon>
        <taxon>Micrococcales</taxon>
        <taxon>Cellulomonadaceae</taxon>
        <taxon>Cellulomonas</taxon>
    </lineage>
</organism>
<evidence type="ECO:0000313" key="1">
    <source>
        <dbReference type="EMBL" id="GIG31084.1"/>
    </source>
</evidence>
<comment type="caution">
    <text evidence="1">The sequence shown here is derived from an EMBL/GenBank/DDBJ whole genome shotgun (WGS) entry which is preliminary data.</text>
</comment>